<protein>
    <recommendedName>
        <fullName evidence="1">protein-disulfide reductase</fullName>
        <ecNumber evidence="1">1.8.1.8</ecNumber>
    </recommendedName>
</protein>
<dbReference type="GO" id="GO:0047134">
    <property type="term" value="F:protein-disulfide reductase [NAD(P)H] activity"/>
    <property type="evidence" value="ECO:0007669"/>
    <property type="project" value="UniProtKB-EC"/>
</dbReference>
<dbReference type="PANTHER" id="PTHR13871">
    <property type="entry name" value="THIOREDOXIN"/>
    <property type="match status" value="1"/>
</dbReference>
<dbReference type="InterPro" id="IPR012336">
    <property type="entry name" value="Thioredoxin-like_fold"/>
</dbReference>
<evidence type="ECO:0000313" key="8">
    <source>
        <dbReference type="EMBL" id="CAA0818286.1"/>
    </source>
</evidence>
<keyword evidence="9" id="KW-1185">Reference proteome</keyword>
<dbReference type="Proteomes" id="UP001153555">
    <property type="component" value="Unassembled WGS sequence"/>
</dbReference>
<comment type="catalytic activity">
    <reaction evidence="6">
        <text>[protein]-dithiol + NADP(+) = [protein]-disulfide + NADPH + H(+)</text>
        <dbReference type="Rhea" id="RHEA:18753"/>
        <dbReference type="Rhea" id="RHEA-COMP:10593"/>
        <dbReference type="Rhea" id="RHEA-COMP:10594"/>
        <dbReference type="ChEBI" id="CHEBI:15378"/>
        <dbReference type="ChEBI" id="CHEBI:29950"/>
        <dbReference type="ChEBI" id="CHEBI:50058"/>
        <dbReference type="ChEBI" id="CHEBI:57783"/>
        <dbReference type="ChEBI" id="CHEBI:58349"/>
        <dbReference type="EC" id="1.8.1.8"/>
    </reaction>
</comment>
<evidence type="ECO:0000256" key="4">
    <source>
        <dbReference type="ARBA" id="ARBA00023027"/>
    </source>
</evidence>
<dbReference type="OrthoDB" id="409136at2759"/>
<dbReference type="Pfam" id="PF13905">
    <property type="entry name" value="Thioredoxin_8"/>
    <property type="match status" value="1"/>
</dbReference>
<proteinExistence type="predicted"/>
<keyword evidence="4" id="KW-0520">NAD</keyword>
<dbReference type="Gene3D" id="3.40.30.10">
    <property type="entry name" value="Glutaredoxin"/>
    <property type="match status" value="1"/>
</dbReference>
<accession>A0A9N7R8Z0</accession>
<evidence type="ECO:0000256" key="2">
    <source>
        <dbReference type="ARBA" id="ARBA00022737"/>
    </source>
</evidence>
<feature type="domain" description="Thioredoxin-like fold" evidence="7">
    <location>
        <begin position="2"/>
        <end position="53"/>
    </location>
</feature>
<dbReference type="EC" id="1.8.1.8" evidence="1"/>
<sequence length="137" mass="15467">MVPLDNDEQSFMQLFNQLPWLSLPMNDKCRSKLVRYFELDELPTVVAIGPDGKTVHPNVADAIEEHGLKAFPFTPEKFAELEEIERAKMEAQTLESILVSGGLDFVIGKDGVKVSFFSKDYLVLFIFCLNCIIVPEV</sequence>
<organism evidence="8 9">
    <name type="scientific">Striga hermonthica</name>
    <name type="common">Purple witchweed</name>
    <name type="synonym">Buchnera hermonthica</name>
    <dbReference type="NCBI Taxonomy" id="68872"/>
    <lineage>
        <taxon>Eukaryota</taxon>
        <taxon>Viridiplantae</taxon>
        <taxon>Streptophyta</taxon>
        <taxon>Embryophyta</taxon>
        <taxon>Tracheophyta</taxon>
        <taxon>Spermatophyta</taxon>
        <taxon>Magnoliopsida</taxon>
        <taxon>eudicotyledons</taxon>
        <taxon>Gunneridae</taxon>
        <taxon>Pentapetalae</taxon>
        <taxon>asterids</taxon>
        <taxon>lamiids</taxon>
        <taxon>Lamiales</taxon>
        <taxon>Orobanchaceae</taxon>
        <taxon>Buchnereae</taxon>
        <taxon>Striga</taxon>
    </lineage>
</organism>
<evidence type="ECO:0000256" key="3">
    <source>
        <dbReference type="ARBA" id="ARBA00023002"/>
    </source>
</evidence>
<evidence type="ECO:0000256" key="6">
    <source>
        <dbReference type="ARBA" id="ARBA00047804"/>
    </source>
</evidence>
<dbReference type="EMBL" id="CACSLK010016925">
    <property type="protein sequence ID" value="CAA0818286.1"/>
    <property type="molecule type" value="Genomic_DNA"/>
</dbReference>
<comment type="catalytic activity">
    <reaction evidence="5">
        <text>[protein]-dithiol + NAD(+) = [protein]-disulfide + NADH + H(+)</text>
        <dbReference type="Rhea" id="RHEA:18749"/>
        <dbReference type="Rhea" id="RHEA-COMP:10593"/>
        <dbReference type="Rhea" id="RHEA-COMP:10594"/>
        <dbReference type="ChEBI" id="CHEBI:15378"/>
        <dbReference type="ChEBI" id="CHEBI:29950"/>
        <dbReference type="ChEBI" id="CHEBI:50058"/>
        <dbReference type="ChEBI" id="CHEBI:57540"/>
        <dbReference type="ChEBI" id="CHEBI:57945"/>
        <dbReference type="EC" id="1.8.1.8"/>
    </reaction>
</comment>
<name>A0A9N7R8Z0_STRHE</name>
<dbReference type="PANTHER" id="PTHR13871:SF96">
    <property type="entry name" value="THIOREDOXIN DOMAIN-CONTAINING PROTEIN"/>
    <property type="match status" value="1"/>
</dbReference>
<gene>
    <name evidence="8" type="ORF">SHERM_01149</name>
</gene>
<keyword evidence="3" id="KW-0560">Oxidoreductase</keyword>
<evidence type="ECO:0000256" key="1">
    <source>
        <dbReference type="ARBA" id="ARBA00012612"/>
    </source>
</evidence>
<evidence type="ECO:0000259" key="7">
    <source>
        <dbReference type="Pfam" id="PF13905"/>
    </source>
</evidence>
<evidence type="ECO:0000313" key="9">
    <source>
        <dbReference type="Proteomes" id="UP001153555"/>
    </source>
</evidence>
<evidence type="ECO:0000256" key="5">
    <source>
        <dbReference type="ARBA" id="ARBA00047388"/>
    </source>
</evidence>
<comment type="caution">
    <text evidence="8">The sequence shown here is derived from an EMBL/GenBank/DDBJ whole genome shotgun (WGS) entry which is preliminary data.</text>
</comment>
<reference evidence="8" key="1">
    <citation type="submission" date="2019-12" db="EMBL/GenBank/DDBJ databases">
        <authorList>
            <person name="Scholes J."/>
        </authorList>
    </citation>
    <scope>NUCLEOTIDE SEQUENCE</scope>
</reference>
<keyword evidence="2" id="KW-0677">Repeat</keyword>
<dbReference type="AlphaFoldDB" id="A0A9N7R8Z0"/>
<dbReference type="InterPro" id="IPR052259">
    <property type="entry name" value="Nucleoredoxin-like"/>
</dbReference>